<dbReference type="Gene3D" id="3.40.33.10">
    <property type="entry name" value="CAP"/>
    <property type="match status" value="1"/>
</dbReference>
<dbReference type="InterPro" id="IPR035940">
    <property type="entry name" value="CAP_sf"/>
</dbReference>
<dbReference type="PANTHER" id="PTHR31157:SF1">
    <property type="entry name" value="SCP DOMAIN-CONTAINING PROTEIN"/>
    <property type="match status" value="1"/>
</dbReference>
<evidence type="ECO:0000313" key="3">
    <source>
        <dbReference type="Proteomes" id="UP001162741"/>
    </source>
</evidence>
<gene>
    <name evidence="2" type="ORF">MKQ68_22210</name>
</gene>
<dbReference type="SUPFAM" id="SSF55797">
    <property type="entry name" value="PR-1-like"/>
    <property type="match status" value="1"/>
</dbReference>
<name>A0ABY6IZG5_9BACT</name>
<dbReference type="InterPro" id="IPR014044">
    <property type="entry name" value="CAP_dom"/>
</dbReference>
<feature type="domain" description="SCP" evidence="1">
    <location>
        <begin position="55"/>
        <end position="168"/>
    </location>
</feature>
<proteinExistence type="predicted"/>
<evidence type="ECO:0000313" key="2">
    <source>
        <dbReference type="EMBL" id="UYQ92798.1"/>
    </source>
</evidence>
<dbReference type="PROSITE" id="PS51257">
    <property type="entry name" value="PROKAR_LIPOPROTEIN"/>
    <property type="match status" value="1"/>
</dbReference>
<protein>
    <submittedName>
        <fullName evidence="2">CAP domain-containing protein</fullName>
    </submittedName>
</protein>
<dbReference type="PANTHER" id="PTHR31157">
    <property type="entry name" value="SCP DOMAIN-CONTAINING PROTEIN"/>
    <property type="match status" value="1"/>
</dbReference>
<dbReference type="Proteomes" id="UP001162741">
    <property type="component" value="Chromosome"/>
</dbReference>
<accession>A0ABY6IZG5</accession>
<sequence>MKLFFNGIMPIGIALSLLFVSCAKESTTEIIPANEIAVRDTVFTMNNNVNKAVMLELINEARAKGCNCGGVEMAPVGPVTWNLKLEQAAYLHAKEMRDSSYFSHTGANGSNAGQRITNVGYKWAAYGENLALGILSEQQVMAGWLNSPTHCQVIMNARYKEMGVALVGNFWAQEFAEAK</sequence>
<keyword evidence="3" id="KW-1185">Reference proteome</keyword>
<evidence type="ECO:0000259" key="1">
    <source>
        <dbReference type="Pfam" id="PF00188"/>
    </source>
</evidence>
<reference evidence="2" key="1">
    <citation type="submission" date="2022-10" db="EMBL/GenBank/DDBJ databases">
        <title>Chitinophaga sp. nov., isolated from soil.</title>
        <authorList>
            <person name="Jeon C.O."/>
        </authorList>
    </citation>
    <scope>NUCLEOTIDE SEQUENCE</scope>
    <source>
        <strain evidence="2">R8</strain>
    </source>
</reference>
<dbReference type="CDD" id="cd05379">
    <property type="entry name" value="CAP_bacterial"/>
    <property type="match status" value="1"/>
</dbReference>
<organism evidence="2 3">
    <name type="scientific">Chitinophaga horti</name>
    <dbReference type="NCBI Taxonomy" id="2920382"/>
    <lineage>
        <taxon>Bacteria</taxon>
        <taxon>Pseudomonadati</taxon>
        <taxon>Bacteroidota</taxon>
        <taxon>Chitinophagia</taxon>
        <taxon>Chitinophagales</taxon>
        <taxon>Chitinophagaceae</taxon>
        <taxon>Chitinophaga</taxon>
    </lineage>
</organism>
<dbReference type="EMBL" id="CP107006">
    <property type="protein sequence ID" value="UYQ92798.1"/>
    <property type="molecule type" value="Genomic_DNA"/>
</dbReference>
<dbReference type="Pfam" id="PF00188">
    <property type="entry name" value="CAP"/>
    <property type="match status" value="1"/>
</dbReference>
<dbReference type="RefSeq" id="WP_264280998.1">
    <property type="nucleotide sequence ID" value="NZ_CP107006.1"/>
</dbReference>